<dbReference type="Proteomes" id="UP000184171">
    <property type="component" value="Unassembled WGS sequence"/>
</dbReference>
<proteinExistence type="predicted"/>
<organism evidence="2 3">
    <name type="scientific">Malonomonas rubra DSM 5091</name>
    <dbReference type="NCBI Taxonomy" id="1122189"/>
    <lineage>
        <taxon>Bacteria</taxon>
        <taxon>Pseudomonadati</taxon>
        <taxon>Thermodesulfobacteriota</taxon>
        <taxon>Desulfuromonadia</taxon>
        <taxon>Desulfuromonadales</taxon>
        <taxon>Geopsychrobacteraceae</taxon>
        <taxon>Malonomonas</taxon>
    </lineage>
</organism>
<protein>
    <submittedName>
        <fullName evidence="2">Phosphate ABC transporter substrate-binding protein, PhoT family</fullName>
    </submittedName>
</protein>
<keyword evidence="1" id="KW-0732">Signal</keyword>
<accession>A0A1M6DIH1</accession>
<dbReference type="RefSeq" id="WP_072905599.1">
    <property type="nucleotide sequence ID" value="NZ_FQZT01000002.1"/>
</dbReference>
<reference evidence="2 3" key="1">
    <citation type="submission" date="2016-11" db="EMBL/GenBank/DDBJ databases">
        <authorList>
            <person name="Jaros S."/>
            <person name="Januszkiewicz K."/>
            <person name="Wedrychowicz H."/>
        </authorList>
    </citation>
    <scope>NUCLEOTIDE SEQUENCE [LARGE SCALE GENOMIC DNA]</scope>
    <source>
        <strain evidence="2 3">DSM 5091</strain>
    </source>
</reference>
<feature type="signal peptide" evidence="1">
    <location>
        <begin position="1"/>
        <end position="22"/>
    </location>
</feature>
<sequence>MFKTRYLLLLFLSLTLAQESLAADYILVVNKENPVHTLDSEMVKKIFLGKRNFWEDGHRIEVFLQPENELHEKFIKDVLKKSTRQFKMYWRRELYSGTGLPPQKLEDDAKIKEAVASDPRAIGYIAADSFDDSVKWVRITKETN</sequence>
<feature type="chain" id="PRO_5013336769" evidence="1">
    <location>
        <begin position="23"/>
        <end position="144"/>
    </location>
</feature>
<evidence type="ECO:0000313" key="2">
    <source>
        <dbReference type="EMBL" id="SHI72798.1"/>
    </source>
</evidence>
<dbReference type="STRING" id="1122189.SAMN02745165_00687"/>
<name>A0A1M6DIH1_MALRU</name>
<dbReference type="EMBL" id="FQZT01000002">
    <property type="protein sequence ID" value="SHI72798.1"/>
    <property type="molecule type" value="Genomic_DNA"/>
</dbReference>
<evidence type="ECO:0000313" key="3">
    <source>
        <dbReference type="Proteomes" id="UP000184171"/>
    </source>
</evidence>
<dbReference type="OrthoDB" id="5368589at2"/>
<dbReference type="AlphaFoldDB" id="A0A1M6DIH1"/>
<evidence type="ECO:0000256" key="1">
    <source>
        <dbReference type="SAM" id="SignalP"/>
    </source>
</evidence>
<gene>
    <name evidence="2" type="ORF">SAMN02745165_00687</name>
</gene>
<dbReference type="SUPFAM" id="SSF53850">
    <property type="entry name" value="Periplasmic binding protein-like II"/>
    <property type="match status" value="1"/>
</dbReference>
<dbReference type="Gene3D" id="3.40.190.10">
    <property type="entry name" value="Periplasmic binding protein-like II"/>
    <property type="match status" value="1"/>
</dbReference>
<keyword evidence="3" id="KW-1185">Reference proteome</keyword>